<dbReference type="AlphaFoldDB" id="A0A4Y9SV32"/>
<evidence type="ECO:0000313" key="3">
    <source>
        <dbReference type="EMBL" id="TFW29189.1"/>
    </source>
</evidence>
<gene>
    <name evidence="3" type="ORF">E4L98_04310</name>
</gene>
<evidence type="ECO:0000256" key="1">
    <source>
        <dbReference type="SAM" id="SignalP"/>
    </source>
</evidence>
<dbReference type="Proteomes" id="UP000297729">
    <property type="component" value="Unassembled WGS sequence"/>
</dbReference>
<dbReference type="InterPro" id="IPR038255">
    <property type="entry name" value="PBS_linker_sf"/>
</dbReference>
<dbReference type="RefSeq" id="WP_135200340.1">
    <property type="nucleotide sequence ID" value="NZ_SPVG01000040.1"/>
</dbReference>
<reference evidence="3 4" key="1">
    <citation type="submission" date="2019-03" db="EMBL/GenBank/DDBJ databases">
        <title>Draft Genome Sequence of Duganella callidus sp. nov., a Novel Duganella Species Isolated from Cultivated Soil.</title>
        <authorList>
            <person name="Raths R."/>
            <person name="Peta V."/>
            <person name="Bucking H."/>
        </authorList>
    </citation>
    <scope>NUCLEOTIDE SEQUENCE [LARGE SCALE GENOMIC DNA]</scope>
    <source>
        <strain evidence="3 4">DN04</strain>
    </source>
</reference>
<accession>A0A4Y9SV32</accession>
<name>A0A4Y9SV32_9BURK</name>
<proteinExistence type="predicted"/>
<evidence type="ECO:0000259" key="2">
    <source>
        <dbReference type="Pfam" id="PF13946"/>
    </source>
</evidence>
<comment type="caution">
    <text evidence="3">The sequence shown here is derived from an EMBL/GenBank/DDBJ whole genome shotgun (WGS) entry which is preliminary data.</text>
</comment>
<dbReference type="Pfam" id="PF13946">
    <property type="entry name" value="DUF4214"/>
    <property type="match status" value="1"/>
</dbReference>
<feature type="domain" description="DUF4214" evidence="2">
    <location>
        <begin position="138"/>
        <end position="212"/>
    </location>
</feature>
<feature type="chain" id="PRO_5021234652" evidence="1">
    <location>
        <begin position="18"/>
        <end position="416"/>
    </location>
</feature>
<keyword evidence="4" id="KW-1185">Reference proteome</keyword>
<dbReference type="InterPro" id="IPR025282">
    <property type="entry name" value="DUF4214"/>
</dbReference>
<feature type="signal peptide" evidence="1">
    <location>
        <begin position="1"/>
        <end position="17"/>
    </location>
</feature>
<dbReference type="EMBL" id="SPVG01000040">
    <property type="protein sequence ID" value="TFW29189.1"/>
    <property type="molecule type" value="Genomic_DNA"/>
</dbReference>
<sequence length="416" mass="42986">MKHERMLASAMVLLALAGCGAGNQSADNAAAPSQMRQGGMLMADTPQVNNAFPGNLSQYTISGPNLTVTDNVGGQVTPVPPKALLQFADTTVSLDVDDGNPAKAYRLYQAAFNRLPDLAGLGAQINGLNNGLSMEQVAQGFVNSKEFADTYGNLDSVQFVTLLYNNVLKRAPEPAGLAFHVGHLDGTNPDGRVFSRALVLTGFSESDENKALVADRIRNGIEYIPWGTSGPSNPATDFAGIYNGPLSGGDSGTVSLTVTASGALVGTVHSNGWNIDMSGVTGIAPGGRFALDVSGGGHTGTFTGSFNLGSGLATGFWNYPGTTAVGTFNGSSKPPVVALRFPQVQAIINQRCVVCHSASIANAGVRLDSEALIRAQAGLINTVAVQSTFMPLGNATGMTPDERALIGKWISDGTPP</sequence>
<protein>
    <submittedName>
        <fullName evidence="3">DUF4214 domain-containing protein</fullName>
    </submittedName>
</protein>
<dbReference type="Gene3D" id="1.10.3130.20">
    <property type="entry name" value="Phycobilisome linker domain"/>
    <property type="match status" value="1"/>
</dbReference>
<keyword evidence="1" id="KW-0732">Signal</keyword>
<evidence type="ECO:0000313" key="4">
    <source>
        <dbReference type="Proteomes" id="UP000297729"/>
    </source>
</evidence>
<dbReference type="OrthoDB" id="8755363at2"/>
<organism evidence="3 4">
    <name type="scientific">Duganella callida</name>
    <dbReference type="NCBI Taxonomy" id="2561932"/>
    <lineage>
        <taxon>Bacteria</taxon>
        <taxon>Pseudomonadati</taxon>
        <taxon>Pseudomonadota</taxon>
        <taxon>Betaproteobacteria</taxon>
        <taxon>Burkholderiales</taxon>
        <taxon>Oxalobacteraceae</taxon>
        <taxon>Telluria group</taxon>
        <taxon>Duganella</taxon>
    </lineage>
</organism>
<dbReference type="PROSITE" id="PS51257">
    <property type="entry name" value="PROKAR_LIPOPROTEIN"/>
    <property type="match status" value="1"/>
</dbReference>